<reference evidence="3 4" key="1">
    <citation type="journal article" date="2015" name="Antonie Van Leeuwenhoek">
        <title>Lampropedia puyangensis sp. nov., isolated from symptomatic bark of Populus ? euramericana canker and emended description of Lampropedia hyalina (Ehrenberg 1832) Lee et al. 2004.</title>
        <authorList>
            <person name="Li Y."/>
            <person name="Wang T."/>
            <person name="Piao C.G."/>
            <person name="Wang L.F."/>
            <person name="Tian G.Z."/>
            <person name="Zhu T.H."/>
            <person name="Guo M.W."/>
        </authorList>
    </citation>
    <scope>NUCLEOTIDE SEQUENCE [LARGE SCALE GENOMIC DNA]</scope>
    <source>
        <strain evidence="3 4">2-bin</strain>
    </source>
</reference>
<dbReference type="EMBL" id="STFG01000028">
    <property type="protein sequence ID" value="THT97453.1"/>
    <property type="molecule type" value="Genomic_DNA"/>
</dbReference>
<dbReference type="Pfam" id="PF16220">
    <property type="entry name" value="DUF4880"/>
    <property type="match status" value="1"/>
</dbReference>
<feature type="domain" description="FecR protein" evidence="1">
    <location>
        <begin position="129"/>
        <end position="224"/>
    </location>
</feature>
<dbReference type="RefSeq" id="WP_136574749.1">
    <property type="nucleotide sequence ID" value="NZ_STFG01000028.1"/>
</dbReference>
<dbReference type="Proteomes" id="UP000308917">
    <property type="component" value="Unassembled WGS sequence"/>
</dbReference>
<sequence length="338" mass="37883">MSLNLSHNTPPPLPQCQPDAAMLQQAAHWFAVLQDERRSEDEYAQWQHWLQADPAHRMAWQRVEQIGGHVATLDLASQGRTRHLLDAVHRQGVQRQRRTTLKAALLLVGIGGAGWGLGQSPWWRTRQATHVTAVGQRGAFTLADGSTLWLNADSRVRVDYQQSLRLIHLLAGEMLLETAADTHHQARPLVVHTAHGRVRPLGTVFSVRQWDQETQVTVFEGAVRIRLEQAQEEKTIVYSGQQTCFSQHAVQPVSPAQHARQAWRDGLLVADGMRLDHLLVQLASYRSGWLTCDSAVGALKVVGVFRLDDTESALQLLQNSLPIRVRKMPLGWTRITAL</sequence>
<proteinExistence type="predicted"/>
<evidence type="ECO:0000313" key="3">
    <source>
        <dbReference type="EMBL" id="THT97453.1"/>
    </source>
</evidence>
<dbReference type="Gene3D" id="2.60.120.1440">
    <property type="match status" value="1"/>
</dbReference>
<keyword evidence="4" id="KW-1185">Reference proteome</keyword>
<dbReference type="InterPro" id="IPR006860">
    <property type="entry name" value="FecR"/>
</dbReference>
<dbReference type="GO" id="GO:0016989">
    <property type="term" value="F:sigma factor antagonist activity"/>
    <property type="evidence" value="ECO:0007669"/>
    <property type="project" value="TreeGrafter"/>
</dbReference>
<evidence type="ECO:0000259" key="2">
    <source>
        <dbReference type="Pfam" id="PF16220"/>
    </source>
</evidence>
<gene>
    <name evidence="3" type="ORF">E9531_15845</name>
</gene>
<dbReference type="PIRSF" id="PIRSF018266">
    <property type="entry name" value="FecR"/>
    <property type="match status" value="1"/>
</dbReference>
<dbReference type="InterPro" id="IPR012373">
    <property type="entry name" value="Ferrdict_sens_TM"/>
</dbReference>
<protein>
    <submittedName>
        <fullName evidence="3">DUF4880 domain-containing protein</fullName>
    </submittedName>
</protein>
<evidence type="ECO:0000259" key="1">
    <source>
        <dbReference type="Pfam" id="PF04773"/>
    </source>
</evidence>
<dbReference type="AlphaFoldDB" id="A0A4S8EVA1"/>
<dbReference type="PANTHER" id="PTHR30273">
    <property type="entry name" value="PERIPLASMIC SIGNAL SENSOR AND SIGMA FACTOR ACTIVATOR FECR-RELATED"/>
    <property type="match status" value="1"/>
</dbReference>
<comment type="caution">
    <text evidence="3">The sequence shown here is derived from an EMBL/GenBank/DDBJ whole genome shotgun (WGS) entry which is preliminary data.</text>
</comment>
<evidence type="ECO:0000313" key="4">
    <source>
        <dbReference type="Proteomes" id="UP000308917"/>
    </source>
</evidence>
<dbReference type="PANTHER" id="PTHR30273:SF2">
    <property type="entry name" value="PROTEIN FECR"/>
    <property type="match status" value="1"/>
</dbReference>
<name>A0A4S8EVA1_9BURK</name>
<dbReference type="OrthoDB" id="1100567at2"/>
<dbReference type="InterPro" id="IPR032623">
    <property type="entry name" value="FecR_N"/>
</dbReference>
<accession>A0A4S8EVA1</accession>
<organism evidence="3 4">
    <name type="scientific">Lampropedia puyangensis</name>
    <dbReference type="NCBI Taxonomy" id="1330072"/>
    <lineage>
        <taxon>Bacteria</taxon>
        <taxon>Pseudomonadati</taxon>
        <taxon>Pseudomonadota</taxon>
        <taxon>Betaproteobacteria</taxon>
        <taxon>Burkholderiales</taxon>
        <taxon>Comamonadaceae</taxon>
        <taxon>Lampropedia</taxon>
    </lineage>
</organism>
<dbReference type="Pfam" id="PF04773">
    <property type="entry name" value="FecR"/>
    <property type="match status" value="1"/>
</dbReference>
<feature type="domain" description="FecR N-terminal" evidence="2">
    <location>
        <begin position="24"/>
        <end position="65"/>
    </location>
</feature>